<reference evidence="6 7" key="1">
    <citation type="submission" date="2024-06" db="EMBL/GenBank/DDBJ databases">
        <title>Chitinophaga defluvii sp. nov., isolated from municipal sewage.</title>
        <authorList>
            <person name="Zhang L."/>
        </authorList>
    </citation>
    <scope>NUCLEOTIDE SEQUENCE [LARGE SCALE GENOMIC DNA]</scope>
    <source>
        <strain evidence="6 7">H8</strain>
    </source>
</reference>
<keyword evidence="3" id="KW-0731">Sigma factor</keyword>
<evidence type="ECO:0000256" key="4">
    <source>
        <dbReference type="ARBA" id="ARBA00023163"/>
    </source>
</evidence>
<proteinExistence type="inferred from homology"/>
<dbReference type="Pfam" id="PF08281">
    <property type="entry name" value="Sigma70_r4_2"/>
    <property type="match status" value="1"/>
</dbReference>
<evidence type="ECO:0000256" key="3">
    <source>
        <dbReference type="ARBA" id="ARBA00023082"/>
    </source>
</evidence>
<protein>
    <submittedName>
        <fullName evidence="6">Sigma-70 family RNA polymerase sigma factor</fullName>
    </submittedName>
</protein>
<dbReference type="InterPro" id="IPR013249">
    <property type="entry name" value="RNA_pol_sigma70_r4_t2"/>
</dbReference>
<dbReference type="PANTHER" id="PTHR43133">
    <property type="entry name" value="RNA POLYMERASE ECF-TYPE SIGMA FACTO"/>
    <property type="match status" value="1"/>
</dbReference>
<sequence length="216" mass="25889">MVIQEQTPPMADVEPRHLYEKDYACFWNEVQQNNEQALYKIYQDIYDNLYHYGVSVVLDKALVKEAINDVFVSLWQKRGQLETPKNVKGYIFVCFKRRMYKLLTRRHRELEKQDSLLFREPEEKPYEEVLIKLETDIQLQQKMERMLALLTVRQKEFIRMRFYENLSMEEISLKTATSVRTIYNTIHNALVRIREVYSDVAVVSLLLLLLDLQNNS</sequence>
<dbReference type="RefSeq" id="WP_354659193.1">
    <property type="nucleotide sequence ID" value="NZ_JBEXAC010000001.1"/>
</dbReference>
<keyword evidence="2" id="KW-0805">Transcription regulation</keyword>
<evidence type="ECO:0000256" key="1">
    <source>
        <dbReference type="ARBA" id="ARBA00010641"/>
    </source>
</evidence>
<keyword evidence="7" id="KW-1185">Reference proteome</keyword>
<dbReference type="NCBIfam" id="TIGR02937">
    <property type="entry name" value="sigma70-ECF"/>
    <property type="match status" value="1"/>
</dbReference>
<keyword evidence="4" id="KW-0804">Transcription</keyword>
<dbReference type="SUPFAM" id="SSF88946">
    <property type="entry name" value="Sigma2 domain of RNA polymerase sigma factors"/>
    <property type="match status" value="1"/>
</dbReference>
<dbReference type="Gene3D" id="1.10.1740.10">
    <property type="match status" value="1"/>
</dbReference>
<dbReference type="InterPro" id="IPR036388">
    <property type="entry name" value="WH-like_DNA-bd_sf"/>
</dbReference>
<organism evidence="6 7">
    <name type="scientific">Chitinophaga defluvii</name>
    <dbReference type="NCBI Taxonomy" id="3163343"/>
    <lineage>
        <taxon>Bacteria</taxon>
        <taxon>Pseudomonadati</taxon>
        <taxon>Bacteroidota</taxon>
        <taxon>Chitinophagia</taxon>
        <taxon>Chitinophagales</taxon>
        <taxon>Chitinophagaceae</taxon>
        <taxon>Chitinophaga</taxon>
    </lineage>
</organism>
<dbReference type="InterPro" id="IPR014284">
    <property type="entry name" value="RNA_pol_sigma-70_dom"/>
</dbReference>
<evidence type="ECO:0000259" key="5">
    <source>
        <dbReference type="Pfam" id="PF08281"/>
    </source>
</evidence>
<dbReference type="InterPro" id="IPR013324">
    <property type="entry name" value="RNA_pol_sigma_r3/r4-like"/>
</dbReference>
<name>A0ABV2T0J4_9BACT</name>
<dbReference type="SUPFAM" id="SSF88659">
    <property type="entry name" value="Sigma3 and sigma4 domains of RNA polymerase sigma factors"/>
    <property type="match status" value="1"/>
</dbReference>
<dbReference type="InterPro" id="IPR013325">
    <property type="entry name" value="RNA_pol_sigma_r2"/>
</dbReference>
<dbReference type="PANTHER" id="PTHR43133:SF46">
    <property type="entry name" value="RNA POLYMERASE SIGMA-70 FACTOR ECF SUBFAMILY"/>
    <property type="match status" value="1"/>
</dbReference>
<evidence type="ECO:0000313" key="6">
    <source>
        <dbReference type="EMBL" id="MET6996551.1"/>
    </source>
</evidence>
<dbReference type="Gene3D" id="1.10.10.10">
    <property type="entry name" value="Winged helix-like DNA-binding domain superfamily/Winged helix DNA-binding domain"/>
    <property type="match status" value="1"/>
</dbReference>
<dbReference type="InterPro" id="IPR039425">
    <property type="entry name" value="RNA_pol_sigma-70-like"/>
</dbReference>
<evidence type="ECO:0000256" key="2">
    <source>
        <dbReference type="ARBA" id="ARBA00023015"/>
    </source>
</evidence>
<comment type="caution">
    <text evidence="6">The sequence shown here is derived from an EMBL/GenBank/DDBJ whole genome shotgun (WGS) entry which is preliminary data.</text>
</comment>
<dbReference type="CDD" id="cd06171">
    <property type="entry name" value="Sigma70_r4"/>
    <property type="match status" value="1"/>
</dbReference>
<comment type="similarity">
    <text evidence="1">Belongs to the sigma-70 factor family. ECF subfamily.</text>
</comment>
<accession>A0ABV2T0J4</accession>
<dbReference type="EMBL" id="JBEXAC010000001">
    <property type="protein sequence ID" value="MET6996551.1"/>
    <property type="molecule type" value="Genomic_DNA"/>
</dbReference>
<evidence type="ECO:0000313" key="7">
    <source>
        <dbReference type="Proteomes" id="UP001549749"/>
    </source>
</evidence>
<gene>
    <name evidence="6" type="ORF">ABR189_04200</name>
</gene>
<dbReference type="Proteomes" id="UP001549749">
    <property type="component" value="Unassembled WGS sequence"/>
</dbReference>
<feature type="domain" description="RNA polymerase sigma factor 70 region 4 type 2" evidence="5">
    <location>
        <begin position="141"/>
        <end position="192"/>
    </location>
</feature>